<dbReference type="Proteomes" id="UP000236291">
    <property type="component" value="Unassembled WGS sequence"/>
</dbReference>
<dbReference type="PANTHER" id="PTHR47074:SF11">
    <property type="entry name" value="REVERSE TRANSCRIPTASE-LIKE PROTEIN"/>
    <property type="match status" value="1"/>
</dbReference>
<evidence type="ECO:0000313" key="2">
    <source>
        <dbReference type="EMBL" id="PNX98269.1"/>
    </source>
</evidence>
<protein>
    <recommendedName>
        <fullName evidence="4">Cytochrome p450</fullName>
    </recommendedName>
</protein>
<organism evidence="2 3">
    <name type="scientific">Trifolium pratense</name>
    <name type="common">Red clover</name>
    <dbReference type="NCBI Taxonomy" id="57577"/>
    <lineage>
        <taxon>Eukaryota</taxon>
        <taxon>Viridiplantae</taxon>
        <taxon>Streptophyta</taxon>
        <taxon>Embryophyta</taxon>
        <taxon>Tracheophyta</taxon>
        <taxon>Spermatophyta</taxon>
        <taxon>Magnoliopsida</taxon>
        <taxon>eudicotyledons</taxon>
        <taxon>Gunneridae</taxon>
        <taxon>Pentapetalae</taxon>
        <taxon>rosids</taxon>
        <taxon>fabids</taxon>
        <taxon>Fabales</taxon>
        <taxon>Fabaceae</taxon>
        <taxon>Papilionoideae</taxon>
        <taxon>50 kb inversion clade</taxon>
        <taxon>NPAAA clade</taxon>
        <taxon>Hologalegina</taxon>
        <taxon>IRL clade</taxon>
        <taxon>Trifolieae</taxon>
        <taxon>Trifolium</taxon>
    </lineage>
</organism>
<comment type="caution">
    <text evidence="2">The sequence shown here is derived from an EMBL/GenBank/DDBJ whole genome shotgun (WGS) entry which is preliminary data.</text>
</comment>
<evidence type="ECO:0000313" key="3">
    <source>
        <dbReference type="Proteomes" id="UP000236291"/>
    </source>
</evidence>
<evidence type="ECO:0008006" key="4">
    <source>
        <dbReference type="Google" id="ProtNLM"/>
    </source>
</evidence>
<dbReference type="EMBL" id="ASHM01016458">
    <property type="protein sequence ID" value="PNX98269.1"/>
    <property type="molecule type" value="Genomic_DNA"/>
</dbReference>
<feature type="region of interest" description="Disordered" evidence="1">
    <location>
        <begin position="1"/>
        <end position="25"/>
    </location>
</feature>
<gene>
    <name evidence="2" type="ORF">L195_g021511</name>
</gene>
<reference evidence="2 3" key="1">
    <citation type="journal article" date="2014" name="Am. J. Bot.">
        <title>Genome assembly and annotation for red clover (Trifolium pratense; Fabaceae).</title>
        <authorList>
            <person name="Istvanek J."/>
            <person name="Jaros M."/>
            <person name="Krenek A."/>
            <person name="Repkova J."/>
        </authorList>
    </citation>
    <scope>NUCLEOTIDE SEQUENCE [LARGE SCALE GENOMIC DNA]</scope>
    <source>
        <strain evidence="3">cv. Tatra</strain>
        <tissue evidence="2">Young leaves</tissue>
    </source>
</reference>
<dbReference type="AlphaFoldDB" id="A0A2K3N5K5"/>
<dbReference type="InterPro" id="IPR052929">
    <property type="entry name" value="RNase_H-like_EbsB-rel"/>
</dbReference>
<name>A0A2K3N5K5_TRIPR</name>
<accession>A0A2K3N5K5</accession>
<dbReference type="STRING" id="57577.A0A2K3N5K5"/>
<proteinExistence type="predicted"/>
<reference evidence="2 3" key="2">
    <citation type="journal article" date="2017" name="Front. Plant Sci.">
        <title>Gene Classification and Mining of Molecular Markers Useful in Red Clover (Trifolium pratense) Breeding.</title>
        <authorList>
            <person name="Istvanek J."/>
            <person name="Dluhosova J."/>
            <person name="Dluhos P."/>
            <person name="Patkova L."/>
            <person name="Nedelnik J."/>
            <person name="Repkova J."/>
        </authorList>
    </citation>
    <scope>NUCLEOTIDE SEQUENCE [LARGE SCALE GENOMIC DNA]</scope>
    <source>
        <strain evidence="3">cv. Tatra</strain>
        <tissue evidence="2">Young leaves</tissue>
    </source>
</reference>
<evidence type="ECO:0000256" key="1">
    <source>
        <dbReference type="SAM" id="MobiDB-lite"/>
    </source>
</evidence>
<dbReference type="PANTHER" id="PTHR47074">
    <property type="entry name" value="BNAC02G40300D PROTEIN"/>
    <property type="match status" value="1"/>
</dbReference>
<sequence>MMIQGLIGDQQPHEQQLSTHRQQHQTYIQQQRTAHVEQQWRQAPPGYIKCNVDASFYGTAEVTGCGWCARDHRGRFVMAGTNFMQTKLNTLEGEAMANRDIRV</sequence>